<dbReference type="RefSeq" id="WP_105038827.1">
    <property type="nucleotide sequence ID" value="NZ_PPSL01000002.1"/>
</dbReference>
<gene>
    <name evidence="2" type="ORF">CJD36_009145</name>
</gene>
<keyword evidence="3" id="KW-1185">Reference proteome</keyword>
<evidence type="ECO:0000256" key="1">
    <source>
        <dbReference type="SAM" id="SignalP"/>
    </source>
</evidence>
<sequence length="204" mass="22175">MRHATTLLTAIILAVFVITSNAQSIPAPDFQYKIMGVKEDNTLFSLDKTMMAVKDNAHSLFGSVNTVRALSGKTKVYMTAEGAHAKVVQTGKATDKYIISIPPNEDPEDLIELFAFDEIKKKERIFDYAHITLGVAVNNKKASEDNSIPIVLKKQSDGVYVITTKEPLAEGEYFFKINGAKGTGKMSDAANGNSITAFCFSVGS</sequence>
<dbReference type="EMBL" id="PPSL01000002">
    <property type="protein sequence ID" value="PQJ11947.1"/>
    <property type="molecule type" value="Genomic_DNA"/>
</dbReference>
<proteinExistence type="predicted"/>
<evidence type="ECO:0000313" key="3">
    <source>
        <dbReference type="Proteomes" id="UP000239872"/>
    </source>
</evidence>
<protein>
    <recommendedName>
        <fullName evidence="4">DUF4397 domain-containing protein</fullName>
    </recommendedName>
</protein>
<dbReference type="Proteomes" id="UP000239872">
    <property type="component" value="Unassembled WGS sequence"/>
</dbReference>
<name>A0A2S7SZA5_9BACT</name>
<evidence type="ECO:0000313" key="2">
    <source>
        <dbReference type="EMBL" id="PQJ11947.1"/>
    </source>
</evidence>
<evidence type="ECO:0008006" key="4">
    <source>
        <dbReference type="Google" id="ProtNLM"/>
    </source>
</evidence>
<comment type="caution">
    <text evidence="2">The sequence shown here is derived from an EMBL/GenBank/DDBJ whole genome shotgun (WGS) entry which is preliminary data.</text>
</comment>
<organism evidence="2 3">
    <name type="scientific">Flavipsychrobacter stenotrophus</name>
    <dbReference type="NCBI Taxonomy" id="2077091"/>
    <lineage>
        <taxon>Bacteria</taxon>
        <taxon>Pseudomonadati</taxon>
        <taxon>Bacteroidota</taxon>
        <taxon>Chitinophagia</taxon>
        <taxon>Chitinophagales</taxon>
        <taxon>Chitinophagaceae</taxon>
        <taxon>Flavipsychrobacter</taxon>
    </lineage>
</organism>
<feature type="signal peptide" evidence="1">
    <location>
        <begin position="1"/>
        <end position="22"/>
    </location>
</feature>
<keyword evidence="1" id="KW-0732">Signal</keyword>
<reference evidence="2 3" key="1">
    <citation type="submission" date="2018-01" db="EMBL/GenBank/DDBJ databases">
        <title>A novel member of the phylum Bacteroidetes isolated from glacier ice.</title>
        <authorList>
            <person name="Liu Q."/>
            <person name="Xin Y.-H."/>
        </authorList>
    </citation>
    <scope>NUCLEOTIDE SEQUENCE [LARGE SCALE GENOMIC DNA]</scope>
    <source>
        <strain evidence="2 3">RB1R16</strain>
    </source>
</reference>
<dbReference type="AlphaFoldDB" id="A0A2S7SZA5"/>
<dbReference type="OrthoDB" id="1442842at2"/>
<feature type="chain" id="PRO_5015604642" description="DUF4397 domain-containing protein" evidence="1">
    <location>
        <begin position="23"/>
        <end position="204"/>
    </location>
</feature>
<accession>A0A2S7SZA5</accession>